<dbReference type="InterPro" id="IPR027558">
    <property type="entry name" value="Pre_pil_HX9DG_C"/>
</dbReference>
<feature type="domain" description="DUF1559" evidence="2">
    <location>
        <begin position="33"/>
        <end position="273"/>
    </location>
</feature>
<evidence type="ECO:0000313" key="4">
    <source>
        <dbReference type="Proteomes" id="UP000186309"/>
    </source>
</evidence>
<dbReference type="SUPFAM" id="SSF54523">
    <property type="entry name" value="Pili subunits"/>
    <property type="match status" value="1"/>
</dbReference>
<dbReference type="RefSeq" id="WP_076349554.1">
    <property type="nucleotide sequence ID" value="NZ_CP019082.1"/>
</dbReference>
<protein>
    <recommendedName>
        <fullName evidence="2">DUF1559 domain-containing protein</fullName>
    </recommendedName>
</protein>
<organism evidence="3 4">
    <name type="scientific">Paludisphaera borealis</name>
    <dbReference type="NCBI Taxonomy" id="1387353"/>
    <lineage>
        <taxon>Bacteria</taxon>
        <taxon>Pseudomonadati</taxon>
        <taxon>Planctomycetota</taxon>
        <taxon>Planctomycetia</taxon>
        <taxon>Isosphaerales</taxon>
        <taxon>Isosphaeraceae</taxon>
        <taxon>Paludisphaera</taxon>
    </lineage>
</organism>
<proteinExistence type="predicted"/>
<dbReference type="PANTHER" id="PTHR30093">
    <property type="entry name" value="GENERAL SECRETION PATHWAY PROTEIN G"/>
    <property type="match status" value="1"/>
</dbReference>
<dbReference type="PANTHER" id="PTHR30093:SF2">
    <property type="entry name" value="TYPE II SECRETION SYSTEM PROTEIN H"/>
    <property type="match status" value="1"/>
</dbReference>
<accession>A0A1U7CWA5</accession>
<keyword evidence="1" id="KW-1133">Transmembrane helix</keyword>
<evidence type="ECO:0000256" key="1">
    <source>
        <dbReference type="SAM" id="Phobius"/>
    </source>
</evidence>
<gene>
    <name evidence="3" type="ORF">BSF38_04724</name>
</gene>
<dbReference type="NCBIfam" id="TIGR04294">
    <property type="entry name" value="pre_pil_HX9DG"/>
    <property type="match status" value="1"/>
</dbReference>
<keyword evidence="4" id="KW-1185">Reference proteome</keyword>
<feature type="transmembrane region" description="Helical" evidence="1">
    <location>
        <begin position="12"/>
        <end position="31"/>
    </location>
</feature>
<dbReference type="InterPro" id="IPR011453">
    <property type="entry name" value="DUF1559"/>
</dbReference>
<evidence type="ECO:0000313" key="3">
    <source>
        <dbReference type="EMBL" id="APW63163.1"/>
    </source>
</evidence>
<evidence type="ECO:0000259" key="2">
    <source>
        <dbReference type="Pfam" id="PF07596"/>
    </source>
</evidence>
<dbReference type="Proteomes" id="UP000186309">
    <property type="component" value="Chromosome"/>
</dbReference>
<reference evidence="4" key="1">
    <citation type="submission" date="2016-12" db="EMBL/GenBank/DDBJ databases">
        <title>Comparative genomics of four Isosphaeraceae planctomycetes: a common pool of plasmids and glycoside hydrolase genes.</title>
        <authorList>
            <person name="Ivanova A."/>
        </authorList>
    </citation>
    <scope>NUCLEOTIDE SEQUENCE [LARGE SCALE GENOMIC DNA]</scope>
    <source>
        <strain evidence="4">PX4</strain>
    </source>
</reference>
<dbReference type="InterPro" id="IPR045584">
    <property type="entry name" value="Pilin-like"/>
</dbReference>
<dbReference type="STRING" id="1387353.BSF38_04724"/>
<dbReference type="KEGG" id="pbor:BSF38_04724"/>
<dbReference type="Pfam" id="PF07596">
    <property type="entry name" value="SBP_bac_10"/>
    <property type="match status" value="1"/>
</dbReference>
<dbReference type="AlphaFoldDB" id="A0A1U7CWA5"/>
<dbReference type="EMBL" id="CP019082">
    <property type="protein sequence ID" value="APW63163.1"/>
    <property type="molecule type" value="Genomic_DNA"/>
</dbReference>
<sequence length="293" mass="31822">MKRNAGFSVVEFLVVLAIIIVLISLLLPVFVRGREAARRISCINNLKQMILATQGYYSMNNVLPSGSVDYGGPNPDVAGGDRMSWITSLLPYNEQRSLFDSINFDLGVLNAANHTVRVSSISMLLCPTSAAWRQSFQNWRTPSVRVVIPGVQDGLSTYAGCHHDVEAPIDVNNSGVFFRNSRIRFDDVTDGLSQTLFIGEVAEPSSLGWMSGSRATLRNTGHPINDEQVPSIQSKDVPLPPQFVGGFGSKHTGGAIFAFGDGSVRFLNESIDPAVLRLLGNRSDGEAIDDSSY</sequence>
<keyword evidence="1" id="KW-0812">Transmembrane</keyword>
<keyword evidence="1" id="KW-0472">Membrane</keyword>
<name>A0A1U7CWA5_9BACT</name>
<dbReference type="Gene3D" id="3.30.700.10">
    <property type="entry name" value="Glycoprotein, Type 4 Pilin"/>
    <property type="match status" value="1"/>
</dbReference>